<evidence type="ECO:0000256" key="1">
    <source>
        <dbReference type="ARBA" id="ARBA00022723"/>
    </source>
</evidence>
<dbReference type="InterPro" id="IPR036864">
    <property type="entry name" value="Zn2-C6_fun-type_DNA-bd_sf"/>
</dbReference>
<organism evidence="5 6">
    <name type="scientific">Sporothrix stenoceras</name>
    <dbReference type="NCBI Taxonomy" id="5173"/>
    <lineage>
        <taxon>Eukaryota</taxon>
        <taxon>Fungi</taxon>
        <taxon>Dikarya</taxon>
        <taxon>Ascomycota</taxon>
        <taxon>Pezizomycotina</taxon>
        <taxon>Sordariomycetes</taxon>
        <taxon>Sordariomycetidae</taxon>
        <taxon>Ophiostomatales</taxon>
        <taxon>Ophiostomataceae</taxon>
        <taxon>Sporothrix</taxon>
    </lineage>
</organism>
<proteinExistence type="predicted"/>
<feature type="compositionally biased region" description="Basic residues" evidence="3">
    <location>
        <begin position="7"/>
        <end position="23"/>
    </location>
</feature>
<dbReference type="EMBL" id="JAWCUI010000072">
    <property type="protein sequence ID" value="KAL1889549.1"/>
    <property type="molecule type" value="Genomic_DNA"/>
</dbReference>
<dbReference type="Pfam" id="PF00172">
    <property type="entry name" value="Zn_clus"/>
    <property type="match status" value="1"/>
</dbReference>
<feature type="non-terminal residue" evidence="5">
    <location>
        <position position="594"/>
    </location>
</feature>
<evidence type="ECO:0000313" key="6">
    <source>
        <dbReference type="Proteomes" id="UP001583186"/>
    </source>
</evidence>
<dbReference type="PANTHER" id="PTHR47785">
    <property type="entry name" value="ZN(II)2CYS6 TRANSCRIPTION FACTOR (EUROFUNG)-RELATED-RELATED"/>
    <property type="match status" value="1"/>
</dbReference>
<dbReference type="PROSITE" id="PS00463">
    <property type="entry name" value="ZN2_CY6_FUNGAL_1"/>
    <property type="match status" value="1"/>
</dbReference>
<name>A0ABR3YQ83_9PEZI</name>
<dbReference type="SUPFAM" id="SSF57701">
    <property type="entry name" value="Zn2/Cys6 DNA-binding domain"/>
    <property type="match status" value="1"/>
</dbReference>
<keyword evidence="6" id="KW-1185">Reference proteome</keyword>
<dbReference type="InterPro" id="IPR007219">
    <property type="entry name" value="XnlR_reg_dom"/>
</dbReference>
<keyword evidence="1" id="KW-0479">Metal-binding</keyword>
<feature type="domain" description="Zn(2)-C6 fungal-type" evidence="4">
    <location>
        <begin position="120"/>
        <end position="150"/>
    </location>
</feature>
<dbReference type="PANTHER" id="PTHR47785:SF6">
    <property type="entry name" value="ZN(II)2CYS6 TRANSCRIPTION FACTOR (EUROFUNG)"/>
    <property type="match status" value="1"/>
</dbReference>
<dbReference type="SMART" id="SM00066">
    <property type="entry name" value="GAL4"/>
    <property type="match status" value="1"/>
</dbReference>
<keyword evidence="2" id="KW-0539">Nucleus</keyword>
<dbReference type="Proteomes" id="UP001583186">
    <property type="component" value="Unassembled WGS sequence"/>
</dbReference>
<dbReference type="InterPro" id="IPR053181">
    <property type="entry name" value="EcdB-like_regulator"/>
</dbReference>
<accession>A0ABR3YQ83</accession>
<dbReference type="CDD" id="cd00067">
    <property type="entry name" value="GAL4"/>
    <property type="match status" value="1"/>
</dbReference>
<evidence type="ECO:0000313" key="5">
    <source>
        <dbReference type="EMBL" id="KAL1889549.1"/>
    </source>
</evidence>
<evidence type="ECO:0000256" key="2">
    <source>
        <dbReference type="ARBA" id="ARBA00023242"/>
    </source>
</evidence>
<dbReference type="CDD" id="cd12148">
    <property type="entry name" value="fungal_TF_MHR"/>
    <property type="match status" value="1"/>
</dbReference>
<evidence type="ECO:0000259" key="4">
    <source>
        <dbReference type="PROSITE" id="PS50048"/>
    </source>
</evidence>
<dbReference type="PROSITE" id="PS50048">
    <property type="entry name" value="ZN2_CY6_FUNGAL_2"/>
    <property type="match status" value="1"/>
</dbReference>
<feature type="region of interest" description="Disordered" evidence="3">
    <location>
        <begin position="1"/>
        <end position="80"/>
    </location>
</feature>
<protein>
    <recommendedName>
        <fullName evidence="4">Zn(2)-C6 fungal-type domain-containing protein</fullName>
    </recommendedName>
</protein>
<sequence length="594" mass="62029">MNSGGSGRHRQHQQHQHHHHQQHPSHGSTGSIGGTGVPLPPPFGSATSTSTTVSTPTPTPTPTHADFGTPLSTSATPAGSLGSLGSTAGSVTGSASASANASASASAGLRKERGAIAAQACDTCRSRKQKCDEQRPKCGTCQKFKLACHYREPQPTKKDKTLGEILDRLKSLEGKIDGLGADASARPPTAGVYGGSSVDSAMLVPPPTATAAANAVSVGAGYRYSPAVYQMLGWPVIQQMLAPLAPRLAVHQVHVPSLATEHDALSVILGLHHPQNRLPSDESTGVNLGMPAVPGMGVGVDVGGMGAPTAGFYPATRVSLTSSMTLPLGASLGSTLGTSLGGPPLLSWDTLYRLSTAYFDSFNYIAPIVDRQSFLGVTLPAALEVGADTTNPTDKSSAGNDTNPNTTLVLLVAALGDVAIAGVQGAPVLGATGGVKGGTVRHPPGLALFNEARRRMGFVLGDCSLESMQIHALAGIYSSTCLRHMDYWRYTTAASLSCQALITSKPSELSSPHADLIRQIFWYCLIIETHFNIELGLPLTGLDRYEDLVGLPSFSGPYSQDDYLANQASHFQEHFASQIVLRRLCVAFHNTLSF</sequence>
<dbReference type="Pfam" id="PF04082">
    <property type="entry name" value="Fungal_trans"/>
    <property type="match status" value="1"/>
</dbReference>
<dbReference type="Gene3D" id="4.10.240.10">
    <property type="entry name" value="Zn(2)-C6 fungal-type DNA-binding domain"/>
    <property type="match status" value="1"/>
</dbReference>
<reference evidence="5 6" key="1">
    <citation type="journal article" date="2024" name="IMA Fungus">
        <title>IMA Genome - F19 : A genome assembly and annotation guide to empower mycologists, including annotated draft genome sequences of Ceratocystis pirilliformis, Diaporthe australafricana, Fusarium ophioides, Paecilomyces lecythidis, and Sporothrix stenoceras.</title>
        <authorList>
            <person name="Aylward J."/>
            <person name="Wilson A.M."/>
            <person name="Visagie C.M."/>
            <person name="Spraker J."/>
            <person name="Barnes I."/>
            <person name="Buitendag C."/>
            <person name="Ceriani C."/>
            <person name="Del Mar Angel L."/>
            <person name="du Plessis D."/>
            <person name="Fuchs T."/>
            <person name="Gasser K."/>
            <person name="Kramer D."/>
            <person name="Li W."/>
            <person name="Munsamy K."/>
            <person name="Piso A."/>
            <person name="Price J.L."/>
            <person name="Sonnekus B."/>
            <person name="Thomas C."/>
            <person name="van der Nest A."/>
            <person name="van Dijk A."/>
            <person name="van Heerden A."/>
            <person name="van Vuuren N."/>
            <person name="Yilmaz N."/>
            <person name="Duong T.A."/>
            <person name="van der Merwe N.A."/>
            <person name="Wingfield M.J."/>
            <person name="Wingfield B.D."/>
        </authorList>
    </citation>
    <scope>NUCLEOTIDE SEQUENCE [LARGE SCALE GENOMIC DNA]</scope>
    <source>
        <strain evidence="5 6">CMW 5346</strain>
    </source>
</reference>
<comment type="caution">
    <text evidence="5">The sequence shown here is derived from an EMBL/GenBank/DDBJ whole genome shotgun (WGS) entry which is preliminary data.</text>
</comment>
<gene>
    <name evidence="5" type="ORF">Sste5346_008797</name>
</gene>
<evidence type="ECO:0000256" key="3">
    <source>
        <dbReference type="SAM" id="MobiDB-lite"/>
    </source>
</evidence>
<feature type="compositionally biased region" description="Low complexity" evidence="3">
    <location>
        <begin position="45"/>
        <end position="56"/>
    </location>
</feature>
<dbReference type="InterPro" id="IPR001138">
    <property type="entry name" value="Zn2Cys6_DnaBD"/>
</dbReference>